<comment type="caution">
    <text evidence="6">Lacks conserved residue(s) required for the propagation of feature annotation.</text>
</comment>
<dbReference type="Pfam" id="PF01400">
    <property type="entry name" value="Astacin"/>
    <property type="match status" value="1"/>
</dbReference>
<keyword evidence="4 7" id="KW-0862">Zinc</keyword>
<dbReference type="GO" id="GO:0004222">
    <property type="term" value="F:metalloendopeptidase activity"/>
    <property type="evidence" value="ECO:0007669"/>
    <property type="project" value="UniProtKB-UniRule"/>
</dbReference>
<evidence type="ECO:0000256" key="5">
    <source>
        <dbReference type="ARBA" id="ARBA00023049"/>
    </source>
</evidence>
<feature type="domain" description="Peptidase M12A" evidence="8">
    <location>
        <begin position="35"/>
        <end position="226"/>
    </location>
</feature>
<dbReference type="EC" id="3.4.24.-" evidence="7"/>
<reference evidence="9" key="1">
    <citation type="submission" date="2014-07" db="EMBL/GenBank/DDBJ databases">
        <authorList>
            <person name="Martin A.A"/>
            <person name="De Silva N."/>
        </authorList>
    </citation>
    <scope>NUCLEOTIDE SEQUENCE</scope>
</reference>
<evidence type="ECO:0000256" key="2">
    <source>
        <dbReference type="ARBA" id="ARBA00022723"/>
    </source>
</evidence>
<evidence type="ECO:0000259" key="8">
    <source>
        <dbReference type="PROSITE" id="PS51864"/>
    </source>
</evidence>
<comment type="cofactor">
    <cofactor evidence="7">
        <name>Zn(2+)</name>
        <dbReference type="ChEBI" id="CHEBI:29105"/>
    </cofactor>
    <text evidence="7">Binds 1 zinc ion per subunit.</text>
</comment>
<dbReference type="InterPro" id="IPR000742">
    <property type="entry name" value="EGF"/>
</dbReference>
<dbReference type="InterPro" id="IPR024079">
    <property type="entry name" value="MetalloPept_cat_dom_sf"/>
</dbReference>
<protein>
    <recommendedName>
        <fullName evidence="7">Metalloendopeptidase</fullName>
        <ecNumber evidence="7">3.4.24.-</ecNumber>
    </recommendedName>
</protein>
<dbReference type="GO" id="GO:0006508">
    <property type="term" value="P:proteolysis"/>
    <property type="evidence" value="ECO:0007669"/>
    <property type="project" value="UniProtKB-KW"/>
</dbReference>
<dbReference type="PANTHER" id="PTHR10127">
    <property type="entry name" value="DISCOIDIN, CUB, EGF, LAMININ , AND ZINC METALLOPROTEASE DOMAIN CONTAINING"/>
    <property type="match status" value="1"/>
</dbReference>
<keyword evidence="5 7" id="KW-0482">Metalloprotease</keyword>
<dbReference type="GO" id="GO:0046872">
    <property type="term" value="F:metal ion binding"/>
    <property type="evidence" value="ECO:0007669"/>
    <property type="project" value="UniProtKB-KW"/>
</dbReference>
<accession>A0A0K0FQZ3</accession>
<dbReference type="Proteomes" id="UP000035680">
    <property type="component" value="Unassembled WGS sequence"/>
</dbReference>
<evidence type="ECO:0000313" key="9">
    <source>
        <dbReference type="Proteomes" id="UP000035680"/>
    </source>
</evidence>
<evidence type="ECO:0000313" key="10">
    <source>
        <dbReference type="WBParaSite" id="SVE_1220700.1"/>
    </source>
</evidence>
<dbReference type="InterPro" id="IPR001506">
    <property type="entry name" value="Peptidase_M12A"/>
</dbReference>
<dbReference type="WBParaSite" id="SVE_1220700.1">
    <property type="protein sequence ID" value="SVE_1220700.1"/>
    <property type="gene ID" value="SVE_1220700"/>
</dbReference>
<dbReference type="Gene3D" id="3.40.390.10">
    <property type="entry name" value="Collagenase (Catalytic Domain)"/>
    <property type="match status" value="1"/>
</dbReference>
<feature type="active site" evidence="6">
    <location>
        <position position="126"/>
    </location>
</feature>
<keyword evidence="1 7" id="KW-0645">Protease</keyword>
<keyword evidence="3 7" id="KW-0378">Hydrolase</keyword>
<dbReference type="PROSITE" id="PS00022">
    <property type="entry name" value="EGF_1"/>
    <property type="match status" value="1"/>
</dbReference>
<name>A0A0K0FQZ3_STRVS</name>
<evidence type="ECO:0000256" key="3">
    <source>
        <dbReference type="ARBA" id="ARBA00022801"/>
    </source>
</evidence>
<evidence type="ECO:0000256" key="6">
    <source>
        <dbReference type="PROSITE-ProRule" id="PRU01211"/>
    </source>
</evidence>
<sequence>MKHIKILIILSRIVIFIETTFSVLKYNLTVEREKRAILNRYKYLWKEKLIKYYVNSKLNEDIINYALLKISKETCLFFKQTYKPRNALFLYLPGPFYETNLGKRREIPHKIYVPKGKEEIGKTIRETLRALGLDYEHNRHDRNHYIIIHSYFIKRGFLKYFTIDNTTSTFNNGYDYRSVMHFSENEYGIFNTKIITARNKLMQKLMGKTQHLTFYDAKLINKRYCNNFPRRMHLPCQNYGYMHPKIYRICKCPSFATGDDCSELIVNNRFCTAVNQFYAEHTSNTIFLRVGGACTYYIYTDHGGQIRTIFSFYSNRHLHRICKEDKSVEIRYQSDLAASGILFCPGNYPLSIKSESHLVIIQSHFPQREILLKINYWRVEEREE</sequence>
<evidence type="ECO:0000256" key="4">
    <source>
        <dbReference type="ARBA" id="ARBA00022833"/>
    </source>
</evidence>
<dbReference type="PROSITE" id="PS51864">
    <property type="entry name" value="ASTACIN"/>
    <property type="match status" value="1"/>
</dbReference>
<evidence type="ECO:0000256" key="1">
    <source>
        <dbReference type="ARBA" id="ARBA00022670"/>
    </source>
</evidence>
<organism evidence="9 10">
    <name type="scientific">Strongyloides venezuelensis</name>
    <name type="common">Threadworm</name>
    <dbReference type="NCBI Taxonomy" id="75913"/>
    <lineage>
        <taxon>Eukaryota</taxon>
        <taxon>Metazoa</taxon>
        <taxon>Ecdysozoa</taxon>
        <taxon>Nematoda</taxon>
        <taxon>Chromadorea</taxon>
        <taxon>Rhabditida</taxon>
        <taxon>Tylenchina</taxon>
        <taxon>Panagrolaimomorpha</taxon>
        <taxon>Strongyloidoidea</taxon>
        <taxon>Strongyloididae</taxon>
        <taxon>Strongyloides</taxon>
    </lineage>
</organism>
<keyword evidence="9" id="KW-1185">Reference proteome</keyword>
<keyword evidence="2 7" id="KW-0479">Metal-binding</keyword>
<dbReference type="PANTHER" id="PTHR10127:SF780">
    <property type="entry name" value="METALLOENDOPEPTIDASE"/>
    <property type="match status" value="1"/>
</dbReference>
<dbReference type="PRINTS" id="PR00480">
    <property type="entry name" value="ASTACIN"/>
</dbReference>
<dbReference type="SUPFAM" id="SSF55486">
    <property type="entry name" value="Metalloproteases ('zincins'), catalytic domain"/>
    <property type="match status" value="1"/>
</dbReference>
<evidence type="ECO:0000256" key="7">
    <source>
        <dbReference type="RuleBase" id="RU361183"/>
    </source>
</evidence>
<dbReference type="AlphaFoldDB" id="A0A0K0FQZ3"/>
<reference evidence="10" key="2">
    <citation type="submission" date="2015-08" db="UniProtKB">
        <authorList>
            <consortium name="WormBaseParasite"/>
        </authorList>
    </citation>
    <scope>IDENTIFICATION</scope>
</reference>
<proteinExistence type="predicted"/>